<gene>
    <name evidence="1" type="ORF">KL86PLE_40500</name>
</gene>
<proteinExistence type="predicted"/>
<protein>
    <submittedName>
        <fullName evidence="1">Uncharacterized protein</fullName>
    </submittedName>
</protein>
<sequence>MNGRHGLLIQRIKVFSNKQEGRRESGALSFLPRISRLTKASSAPPQCRRDRDVLSRP</sequence>
<reference evidence="1" key="1">
    <citation type="submission" date="2016-08" db="EMBL/GenBank/DDBJ databases">
        <authorList>
            <person name="Seilhamer J.J."/>
        </authorList>
    </citation>
    <scope>NUCLEOTIDE SEQUENCE</scope>
    <source>
        <strain evidence="1">86</strain>
    </source>
</reference>
<organism evidence="1">
    <name type="scientific">uncultured Pleomorphomonas sp</name>
    <dbReference type="NCBI Taxonomy" id="442121"/>
    <lineage>
        <taxon>Bacteria</taxon>
        <taxon>Pseudomonadati</taxon>
        <taxon>Pseudomonadota</taxon>
        <taxon>Alphaproteobacteria</taxon>
        <taxon>Hyphomicrobiales</taxon>
        <taxon>Pleomorphomonadaceae</taxon>
        <taxon>Pleomorphomonas</taxon>
        <taxon>environmental samples</taxon>
    </lineage>
</organism>
<name>A0A212LGM4_9HYPH</name>
<dbReference type="AlphaFoldDB" id="A0A212LGM4"/>
<dbReference type="EMBL" id="FMJD01000008">
    <property type="protein sequence ID" value="SCM76695.1"/>
    <property type="molecule type" value="Genomic_DNA"/>
</dbReference>
<accession>A0A212LGM4</accession>
<evidence type="ECO:0000313" key="1">
    <source>
        <dbReference type="EMBL" id="SCM76695.1"/>
    </source>
</evidence>